<evidence type="ECO:0000313" key="2">
    <source>
        <dbReference type="EMBL" id="KAF0905872.1"/>
    </source>
</evidence>
<evidence type="ECO:0000313" key="3">
    <source>
        <dbReference type="Proteomes" id="UP000479710"/>
    </source>
</evidence>
<reference evidence="2 3" key="1">
    <citation type="submission" date="2019-11" db="EMBL/GenBank/DDBJ databases">
        <title>Whole genome sequence of Oryza granulata.</title>
        <authorList>
            <person name="Li W."/>
        </authorList>
    </citation>
    <scope>NUCLEOTIDE SEQUENCE [LARGE SCALE GENOMIC DNA]</scope>
    <source>
        <strain evidence="3">cv. Menghai</strain>
        <tissue evidence="2">Leaf</tissue>
    </source>
</reference>
<gene>
    <name evidence="2" type="ORF">E2562_008903</name>
</gene>
<accession>A0A6G1D0J4</accession>
<evidence type="ECO:0000259" key="1">
    <source>
        <dbReference type="Pfam" id="PF03478"/>
    </source>
</evidence>
<keyword evidence="3" id="KW-1185">Reference proteome</keyword>
<dbReference type="AlphaFoldDB" id="A0A6G1D0J4"/>
<sequence length="137" mass="14653">MEEGPIGLIVERVLANDVRSSTKGLVLLLHESTHVACLLNPLTHQVTELPPVTTILDRLQPLGGSVDRLNVEGINVGLADDRIVVIHTLEILAVVKPGDNCWTAVNLSACLLLSMSFAGCFYGVTSDAIVVVEITEN</sequence>
<organism evidence="2 3">
    <name type="scientific">Oryza meyeriana var. granulata</name>
    <dbReference type="NCBI Taxonomy" id="110450"/>
    <lineage>
        <taxon>Eukaryota</taxon>
        <taxon>Viridiplantae</taxon>
        <taxon>Streptophyta</taxon>
        <taxon>Embryophyta</taxon>
        <taxon>Tracheophyta</taxon>
        <taxon>Spermatophyta</taxon>
        <taxon>Magnoliopsida</taxon>
        <taxon>Liliopsida</taxon>
        <taxon>Poales</taxon>
        <taxon>Poaceae</taxon>
        <taxon>BOP clade</taxon>
        <taxon>Oryzoideae</taxon>
        <taxon>Oryzeae</taxon>
        <taxon>Oryzinae</taxon>
        <taxon>Oryza</taxon>
        <taxon>Oryza meyeriana</taxon>
    </lineage>
</organism>
<name>A0A6G1D0J4_9ORYZ</name>
<dbReference type="PANTHER" id="PTHR33165:SF63">
    <property type="entry name" value="OS03G0792300 PROTEIN"/>
    <property type="match status" value="1"/>
</dbReference>
<comment type="caution">
    <text evidence="2">The sequence shown here is derived from an EMBL/GenBank/DDBJ whole genome shotgun (WGS) entry which is preliminary data.</text>
</comment>
<dbReference type="InterPro" id="IPR005174">
    <property type="entry name" value="KIB1-4_b-propeller"/>
</dbReference>
<dbReference type="OrthoDB" id="619048at2759"/>
<dbReference type="Pfam" id="PF03478">
    <property type="entry name" value="Beta-prop_KIB1-4"/>
    <property type="match status" value="1"/>
</dbReference>
<protein>
    <recommendedName>
        <fullName evidence="1">KIB1-4 beta-propeller domain-containing protein</fullName>
    </recommendedName>
</protein>
<dbReference type="Proteomes" id="UP000479710">
    <property type="component" value="Unassembled WGS sequence"/>
</dbReference>
<proteinExistence type="predicted"/>
<dbReference type="EMBL" id="SPHZ02000007">
    <property type="protein sequence ID" value="KAF0905872.1"/>
    <property type="molecule type" value="Genomic_DNA"/>
</dbReference>
<dbReference type="PANTHER" id="PTHR33165">
    <property type="entry name" value="F-BOX DOMAIN CONTAINING PROTEIN-LIKE-RELATED"/>
    <property type="match status" value="1"/>
</dbReference>
<feature type="domain" description="KIB1-4 beta-propeller" evidence="1">
    <location>
        <begin position="18"/>
        <end position="135"/>
    </location>
</feature>